<gene>
    <name evidence="7" type="ORF">C7416_107105</name>
</gene>
<dbReference type="InterPro" id="IPR029052">
    <property type="entry name" value="Metallo-depent_PP-like"/>
</dbReference>
<dbReference type="GO" id="GO:0030288">
    <property type="term" value="C:outer membrane-bounded periplasmic space"/>
    <property type="evidence" value="ECO:0007669"/>
    <property type="project" value="TreeGrafter"/>
</dbReference>
<evidence type="ECO:0000256" key="4">
    <source>
        <dbReference type="RuleBase" id="RU362119"/>
    </source>
</evidence>
<feature type="chain" id="PRO_5015798325" evidence="4">
    <location>
        <begin position="23"/>
        <end position="612"/>
    </location>
</feature>
<evidence type="ECO:0000256" key="3">
    <source>
        <dbReference type="ARBA" id="ARBA00022729"/>
    </source>
</evidence>
<dbReference type="GO" id="GO:0008768">
    <property type="term" value="F:UDP-sugar diphosphatase activity"/>
    <property type="evidence" value="ECO:0007669"/>
    <property type="project" value="TreeGrafter"/>
</dbReference>
<dbReference type="PANTHER" id="PTHR11575:SF24">
    <property type="entry name" value="5'-NUCLEOTIDASE"/>
    <property type="match status" value="1"/>
</dbReference>
<sequence>MTRKRYLVASLGALALAGIVAACGSGNDEGASAPSSPAPVADAPVSVKIIGLNDFHGNLEAPGGSVMVQDAANPAGTRVSAGGAAYLAALIQTLKAKNPNNVVVAAGDMVGASPLVSGAFHEEPAIDVLGQMGLEISSVGNHEFDKGRDELLRLQNGGCFPRSADGRRGIVGVDTCMTNGAYAGAKFKYLAANVIDQATGKPLLPAYQIKTFDWAKVAFIGMTLKDTPSVVTPAGTAGLTFESEADTVNRLIPELRQQNVNAIVVLLHEGGSTTAGTVNDKSCPGLNGAIVSIVDKLDPAVDIVISGHTHQEYVCTRPDGKLLTQTGFYGRLATEIDITIDPATRRVSSKLANNRVAVNDLVIKDSQGKPIPLPAGYTALPKDSAVDAMVSRYVELTAPIKNAVVGAITASIDRTQTAAGESALGDLVADAYLAGTSDASFGPAVIAFTNPGGLRQNLTYDAATNGQTTFGQLYAVMPFGNSMVTMDLTGAQILRLLEQQWEAPQPAGGRVLQVSSGFSYTWDASKPAGAAAGQGNRVDPASLRLNGVAIDPAKTYRVTVNNFMASGGDNFTVLKQGTNQQAGPVDIDVFEAYFRAKSPVSPGTPNRITRLN</sequence>
<comment type="similarity">
    <text evidence="4">Belongs to the 5'-nucleotidase family.</text>
</comment>
<evidence type="ECO:0000256" key="2">
    <source>
        <dbReference type="ARBA" id="ARBA00022525"/>
    </source>
</evidence>
<keyword evidence="4" id="KW-0547">Nucleotide-binding</keyword>
<dbReference type="GO" id="GO:0009166">
    <property type="term" value="P:nucleotide catabolic process"/>
    <property type="evidence" value="ECO:0007669"/>
    <property type="project" value="InterPro"/>
</dbReference>
<feature type="domain" description="Calcineurin-like phosphoesterase" evidence="5">
    <location>
        <begin position="48"/>
        <end position="311"/>
    </location>
</feature>
<dbReference type="Gene3D" id="3.90.780.10">
    <property type="entry name" value="5'-Nucleotidase, C-terminal domain"/>
    <property type="match status" value="1"/>
</dbReference>
<dbReference type="Pfam" id="PF00149">
    <property type="entry name" value="Metallophos"/>
    <property type="match status" value="1"/>
</dbReference>
<dbReference type="InterPro" id="IPR008334">
    <property type="entry name" value="5'-Nucleotdase_C"/>
</dbReference>
<evidence type="ECO:0000259" key="6">
    <source>
        <dbReference type="Pfam" id="PF02872"/>
    </source>
</evidence>
<dbReference type="PROSITE" id="PS51257">
    <property type="entry name" value="PROKAR_LIPOPROTEIN"/>
    <property type="match status" value="1"/>
</dbReference>
<keyword evidence="8" id="KW-1185">Reference proteome</keyword>
<comment type="subcellular location">
    <subcellularLocation>
        <location evidence="1">Secreted</location>
    </subcellularLocation>
</comment>
<accession>A0A2W7NTV3</accession>
<keyword evidence="2" id="KW-0964">Secreted</keyword>
<dbReference type="GO" id="GO:0000166">
    <property type="term" value="F:nucleotide binding"/>
    <property type="evidence" value="ECO:0007669"/>
    <property type="project" value="UniProtKB-KW"/>
</dbReference>
<dbReference type="GO" id="GO:0005576">
    <property type="term" value="C:extracellular region"/>
    <property type="evidence" value="ECO:0007669"/>
    <property type="project" value="UniProtKB-SubCell"/>
</dbReference>
<evidence type="ECO:0000259" key="5">
    <source>
        <dbReference type="Pfam" id="PF00149"/>
    </source>
</evidence>
<proteinExistence type="inferred from homology"/>
<comment type="caution">
    <text evidence="7">The sequence shown here is derived from an EMBL/GenBank/DDBJ whole genome shotgun (WGS) entry which is preliminary data.</text>
</comment>
<dbReference type="GO" id="GO:0008253">
    <property type="term" value="F:5'-nucleotidase activity"/>
    <property type="evidence" value="ECO:0007669"/>
    <property type="project" value="TreeGrafter"/>
</dbReference>
<dbReference type="AlphaFoldDB" id="A0A2W7NTV3"/>
<reference evidence="7" key="1">
    <citation type="submission" date="2018-06" db="EMBL/GenBank/DDBJ databases">
        <title>Genomic Encyclopedia of Type Strains, Phase IV (KMG-V): Genome sequencing to study the core and pangenomes of soil and plant-associated prokaryotes.</title>
        <authorList>
            <person name="Whitman W."/>
        </authorList>
    </citation>
    <scope>NUCLEOTIDE SEQUENCE [LARGE SCALE GENOMIC DNA]</scope>
    <source>
        <strain evidence="7">MLR2-44</strain>
    </source>
</reference>
<dbReference type="FunFam" id="3.90.780.10:FF:000004">
    <property type="entry name" value="UDP-sugar hydrolase, putative"/>
    <property type="match status" value="1"/>
</dbReference>
<dbReference type="SUPFAM" id="SSF56300">
    <property type="entry name" value="Metallo-dependent phosphatases"/>
    <property type="match status" value="1"/>
</dbReference>
<feature type="signal peptide" evidence="4">
    <location>
        <begin position="1"/>
        <end position="22"/>
    </location>
</feature>
<dbReference type="InterPro" id="IPR004843">
    <property type="entry name" value="Calcineurin-like_PHP"/>
</dbReference>
<dbReference type="PRINTS" id="PR01607">
    <property type="entry name" value="APYRASEFAMLY"/>
</dbReference>
<evidence type="ECO:0000313" key="7">
    <source>
        <dbReference type="EMBL" id="PZX26035.1"/>
    </source>
</evidence>
<evidence type="ECO:0000313" key="8">
    <source>
        <dbReference type="Proteomes" id="UP000249638"/>
    </source>
</evidence>
<organism evidence="7 8">
    <name type="scientific">Cupriavidus phytorum</name>
    <dbReference type="NCBI Taxonomy" id="3024399"/>
    <lineage>
        <taxon>Bacteria</taxon>
        <taxon>Pseudomonadati</taxon>
        <taxon>Pseudomonadota</taxon>
        <taxon>Betaproteobacteria</taxon>
        <taxon>Burkholderiales</taxon>
        <taxon>Burkholderiaceae</taxon>
        <taxon>Cupriavidus</taxon>
    </lineage>
</organism>
<evidence type="ECO:0000256" key="1">
    <source>
        <dbReference type="ARBA" id="ARBA00004613"/>
    </source>
</evidence>
<keyword evidence="3 4" id="KW-0732">Signal</keyword>
<dbReference type="InterPro" id="IPR036907">
    <property type="entry name" value="5'-Nucleotdase_C_sf"/>
</dbReference>
<dbReference type="SUPFAM" id="SSF55816">
    <property type="entry name" value="5'-nucleotidase (syn. UDP-sugar hydrolase), C-terminal domain"/>
    <property type="match status" value="1"/>
</dbReference>
<dbReference type="PANTHER" id="PTHR11575">
    <property type="entry name" value="5'-NUCLEOTIDASE-RELATED"/>
    <property type="match status" value="1"/>
</dbReference>
<dbReference type="Proteomes" id="UP000249638">
    <property type="component" value="Unassembled WGS sequence"/>
</dbReference>
<dbReference type="Pfam" id="PF02872">
    <property type="entry name" value="5_nucleotid_C"/>
    <property type="match status" value="1"/>
</dbReference>
<protein>
    <submittedName>
        <fullName evidence="7">5'-nucleotidase</fullName>
    </submittedName>
</protein>
<feature type="domain" description="5'-Nucleotidase C-terminal" evidence="6">
    <location>
        <begin position="404"/>
        <end position="576"/>
    </location>
</feature>
<dbReference type="EMBL" id="QKZN01000007">
    <property type="protein sequence ID" value="PZX26035.1"/>
    <property type="molecule type" value="Genomic_DNA"/>
</dbReference>
<name>A0A2W7NTV3_9BURK</name>
<dbReference type="InterPro" id="IPR006179">
    <property type="entry name" value="5_nucleotidase/apyrase"/>
</dbReference>
<dbReference type="Gene3D" id="3.60.21.10">
    <property type="match status" value="1"/>
</dbReference>
<keyword evidence="4" id="KW-0378">Hydrolase</keyword>